<evidence type="ECO:0000256" key="11">
    <source>
        <dbReference type="ARBA" id="ARBA00063778"/>
    </source>
</evidence>
<keyword evidence="6 13" id="KW-0460">Magnesium</keyword>
<dbReference type="EMBL" id="MLCO01000184">
    <property type="protein sequence ID" value="ONG50572.1"/>
    <property type="molecule type" value="Genomic_DNA"/>
</dbReference>
<sequence length="395" mass="42724">MAKAKFERNKPHCNIGTIGHVDHGKTSLTAAITKVLAKSGGASFTAYDQIDKAPEERARGITISTAHVEYETANRHYAHVDCPGHADYVKNMITGAAQMDGAILVVSAADGPMPQTREHILLARQVGVPALVVFLNKCDMADPDLLELVEMEVRELLSSYQFPGDDIPIVKGSALMALEDKSPELGEQAILALMEAVDSYIPQPERPKDLPFLMPIEDVFSISGRGTVVTGRVERGIVKVGEEVEIVGLKATVKTTVTGVEMFRKLLDSGEAGDNIGALLRGTKREDVERGQVLAKPGSITPHTKFKAEAYILTKEEGGRHTPFFTNYRPQFYFRTTDVTGVVQLPEGVEMVMPGDNVAMDVELIAPIAMDQGLRFAIREGGRTVGAGVVASISK</sequence>
<evidence type="ECO:0000313" key="16">
    <source>
        <dbReference type="Proteomes" id="UP000188879"/>
    </source>
</evidence>
<feature type="binding site" evidence="13">
    <location>
        <begin position="81"/>
        <end position="85"/>
    </location>
    <ligand>
        <name>GTP</name>
        <dbReference type="ChEBI" id="CHEBI:37565"/>
    </ligand>
</feature>
<dbReference type="InterPro" id="IPR009000">
    <property type="entry name" value="Transl_B-barrel_sf"/>
</dbReference>
<dbReference type="OrthoDB" id="9803139at2"/>
<evidence type="ECO:0000256" key="7">
    <source>
        <dbReference type="ARBA" id="ARBA00022917"/>
    </source>
</evidence>
<comment type="function">
    <text evidence="10">May play an important regulatory role in cell growth and in the bacterial response to nutrient deprivation.</text>
</comment>
<dbReference type="Proteomes" id="UP000188879">
    <property type="component" value="Unassembled WGS sequence"/>
</dbReference>
<dbReference type="NCBIfam" id="NF009372">
    <property type="entry name" value="PRK12735.1"/>
    <property type="match status" value="1"/>
</dbReference>
<feature type="domain" description="Tr-type G" evidence="14">
    <location>
        <begin position="10"/>
        <end position="205"/>
    </location>
</feature>
<dbReference type="CDD" id="cd03697">
    <property type="entry name" value="EFTU_II"/>
    <property type="match status" value="1"/>
</dbReference>
<comment type="subunit">
    <text evidence="12">(Microbial infection) Upon infection by bacteriophage Qbeta, part of the viral RNA-dependent RNA polymerase complex, the other subunits are the viral replicase catalytic subunit (AC P14647), host ribosomal protein S1 and EF-Ts.</text>
</comment>
<dbReference type="NCBIfam" id="NF009373">
    <property type="entry name" value="PRK12736.1"/>
    <property type="match status" value="1"/>
</dbReference>
<dbReference type="AlphaFoldDB" id="A0A1V2H1K2"/>
<comment type="catalytic activity">
    <reaction evidence="13">
        <text>GTP + H2O = GDP + phosphate + H(+)</text>
        <dbReference type="Rhea" id="RHEA:19669"/>
        <dbReference type="ChEBI" id="CHEBI:15377"/>
        <dbReference type="ChEBI" id="CHEBI:15378"/>
        <dbReference type="ChEBI" id="CHEBI:37565"/>
        <dbReference type="ChEBI" id="CHEBI:43474"/>
        <dbReference type="ChEBI" id="CHEBI:58189"/>
        <dbReference type="EC" id="3.6.5.3"/>
    </reaction>
</comment>
<dbReference type="PROSITE" id="PS00301">
    <property type="entry name" value="G_TR_1"/>
    <property type="match status" value="1"/>
</dbReference>
<dbReference type="InterPro" id="IPR050055">
    <property type="entry name" value="EF-Tu_GTPase"/>
</dbReference>
<keyword evidence="8 13" id="KW-0342">GTP-binding</keyword>
<dbReference type="InterPro" id="IPR004161">
    <property type="entry name" value="EFTu-like_2"/>
</dbReference>
<dbReference type="InterPro" id="IPR009001">
    <property type="entry name" value="Transl_elong_EF1A/Init_IF2_C"/>
</dbReference>
<comment type="function">
    <text evidence="13">GTP hydrolase that promotes the GTP-dependent binding of aminoacyl-tRNA to the A-site of ribosomes during protein biosynthesis.</text>
</comment>
<feature type="binding site" evidence="13">
    <location>
        <begin position="136"/>
        <end position="139"/>
    </location>
    <ligand>
        <name>GTP</name>
        <dbReference type="ChEBI" id="CHEBI:37565"/>
    </ligand>
</feature>
<keyword evidence="5 13" id="KW-0378">Hydrolase</keyword>
<accession>A0A1V2H1K2</accession>
<dbReference type="InterPro" id="IPR000795">
    <property type="entry name" value="T_Tr_GTP-bd_dom"/>
</dbReference>
<dbReference type="HAMAP" id="MF_00118_B">
    <property type="entry name" value="EF_Tu_B"/>
    <property type="match status" value="1"/>
</dbReference>
<gene>
    <name evidence="13" type="primary">tuf</name>
    <name evidence="15" type="ORF">BKE38_17820</name>
</gene>
<dbReference type="SUPFAM" id="SSF50465">
    <property type="entry name" value="EF-Tu/eEF-1alpha/eIF2-gamma C-terminal domain"/>
    <property type="match status" value="1"/>
</dbReference>
<dbReference type="NCBIfam" id="NF000766">
    <property type="entry name" value="PRK00049.1"/>
    <property type="match status" value="1"/>
</dbReference>
<evidence type="ECO:0000256" key="10">
    <source>
        <dbReference type="ARBA" id="ARBA00058140"/>
    </source>
</evidence>
<dbReference type="CDD" id="cd03707">
    <property type="entry name" value="EFTU_III"/>
    <property type="match status" value="1"/>
</dbReference>
<evidence type="ECO:0000256" key="6">
    <source>
        <dbReference type="ARBA" id="ARBA00022842"/>
    </source>
</evidence>
<dbReference type="PANTHER" id="PTHR43721">
    <property type="entry name" value="ELONGATION FACTOR TU-RELATED"/>
    <property type="match status" value="1"/>
</dbReference>
<feature type="binding site" evidence="13">
    <location>
        <begin position="19"/>
        <end position="26"/>
    </location>
    <ligand>
        <name>GTP</name>
        <dbReference type="ChEBI" id="CHEBI:37565"/>
    </ligand>
</feature>
<keyword evidence="2 13" id="KW-0479">Metal-binding</keyword>
<dbReference type="InterPro" id="IPR041709">
    <property type="entry name" value="EF-Tu_GTP-bd"/>
</dbReference>
<organism evidence="15 16">
    <name type="scientific">Teichococcus deserti</name>
    <dbReference type="NCBI Taxonomy" id="1817963"/>
    <lineage>
        <taxon>Bacteria</taxon>
        <taxon>Pseudomonadati</taxon>
        <taxon>Pseudomonadota</taxon>
        <taxon>Alphaproteobacteria</taxon>
        <taxon>Acetobacterales</taxon>
        <taxon>Roseomonadaceae</taxon>
        <taxon>Roseomonas</taxon>
    </lineage>
</organism>
<keyword evidence="7 13" id="KW-0648">Protein biosynthesis</keyword>
<dbReference type="GO" id="GO:0005525">
    <property type="term" value="F:GTP binding"/>
    <property type="evidence" value="ECO:0007669"/>
    <property type="project" value="UniProtKB-UniRule"/>
</dbReference>
<comment type="caution">
    <text evidence="15">The sequence shown here is derived from an EMBL/GenBank/DDBJ whole genome shotgun (WGS) entry which is preliminary data.</text>
</comment>
<comment type="similarity">
    <text evidence="1 13">Belongs to the TRAFAC class translation factor GTPase superfamily. Classic translation factor GTPase family. EF-Tu/EF-1A subfamily.</text>
</comment>
<dbReference type="Gene3D" id="3.40.50.300">
    <property type="entry name" value="P-loop containing nucleotide triphosphate hydrolases"/>
    <property type="match status" value="1"/>
</dbReference>
<evidence type="ECO:0000256" key="9">
    <source>
        <dbReference type="ARBA" id="ARBA00029554"/>
    </source>
</evidence>
<dbReference type="GO" id="GO:0005829">
    <property type="term" value="C:cytosol"/>
    <property type="evidence" value="ECO:0007669"/>
    <property type="project" value="TreeGrafter"/>
</dbReference>
<feature type="binding site" evidence="13">
    <location>
        <position position="26"/>
    </location>
    <ligand>
        <name>Mg(2+)</name>
        <dbReference type="ChEBI" id="CHEBI:18420"/>
    </ligand>
</feature>
<evidence type="ECO:0000256" key="4">
    <source>
        <dbReference type="ARBA" id="ARBA00022768"/>
    </source>
</evidence>
<keyword evidence="3 13" id="KW-0547">Nucleotide-binding</keyword>
<evidence type="ECO:0000256" key="1">
    <source>
        <dbReference type="ARBA" id="ARBA00007249"/>
    </source>
</evidence>
<comment type="subunit">
    <text evidence="11">Monomer. Heterotetramer composed of two EF-Ts.EF-Tu dimer complexes.</text>
</comment>
<protein>
    <recommendedName>
        <fullName evidence="9 13">Elongation factor Tu</fullName>
        <shortName evidence="13">EF-Tu</shortName>
        <ecNumber evidence="13">3.6.5.3</ecNumber>
    </recommendedName>
</protein>
<dbReference type="InterPro" id="IPR004541">
    <property type="entry name" value="Transl_elong_EFTu/EF1A_bac/org"/>
</dbReference>
<evidence type="ECO:0000313" key="15">
    <source>
        <dbReference type="EMBL" id="ONG50572.1"/>
    </source>
</evidence>
<dbReference type="InterPro" id="IPR033720">
    <property type="entry name" value="EFTU_2"/>
</dbReference>
<keyword evidence="16" id="KW-1185">Reference proteome</keyword>
<keyword evidence="13" id="KW-0963">Cytoplasm</keyword>
<dbReference type="Pfam" id="PF03144">
    <property type="entry name" value="GTP_EFTU_D2"/>
    <property type="match status" value="1"/>
</dbReference>
<evidence type="ECO:0000256" key="5">
    <source>
        <dbReference type="ARBA" id="ARBA00022801"/>
    </source>
</evidence>
<evidence type="ECO:0000256" key="3">
    <source>
        <dbReference type="ARBA" id="ARBA00022741"/>
    </source>
</evidence>
<dbReference type="InterPro" id="IPR004160">
    <property type="entry name" value="Transl_elong_EFTu/EF1A_C"/>
</dbReference>
<dbReference type="SUPFAM" id="SSF52540">
    <property type="entry name" value="P-loop containing nucleoside triphosphate hydrolases"/>
    <property type="match status" value="1"/>
</dbReference>
<reference evidence="15 16" key="1">
    <citation type="submission" date="2016-10" db="EMBL/GenBank/DDBJ databases">
        <title>Draft Genome sequence of Roseomonas sp. strain M3.</title>
        <authorList>
            <person name="Subhash Y."/>
            <person name="Lee S."/>
        </authorList>
    </citation>
    <scope>NUCLEOTIDE SEQUENCE [LARGE SCALE GENOMIC DNA]</scope>
    <source>
        <strain evidence="15 16">M3</strain>
    </source>
</reference>
<dbReference type="InterPro" id="IPR027417">
    <property type="entry name" value="P-loop_NTPase"/>
</dbReference>
<evidence type="ECO:0000256" key="13">
    <source>
        <dbReference type="HAMAP-Rule" id="MF_00118"/>
    </source>
</evidence>
<evidence type="ECO:0000259" key="14">
    <source>
        <dbReference type="PROSITE" id="PS51722"/>
    </source>
</evidence>
<name>A0A1V2H1K2_9PROT</name>
<evidence type="ECO:0000256" key="12">
    <source>
        <dbReference type="ARBA" id="ARBA00064283"/>
    </source>
</evidence>
<dbReference type="PRINTS" id="PR00315">
    <property type="entry name" value="ELONGATNFCT"/>
</dbReference>
<dbReference type="Pfam" id="PF03143">
    <property type="entry name" value="GTP_EFTU_D3"/>
    <property type="match status" value="1"/>
</dbReference>
<evidence type="ECO:0000256" key="8">
    <source>
        <dbReference type="ARBA" id="ARBA00023134"/>
    </source>
</evidence>
<proteinExistence type="inferred from homology"/>
<dbReference type="NCBIfam" id="TIGR00231">
    <property type="entry name" value="small_GTP"/>
    <property type="match status" value="1"/>
</dbReference>
<dbReference type="EC" id="3.6.5.3" evidence="13"/>
<dbReference type="InterPro" id="IPR005225">
    <property type="entry name" value="Small_GTP-bd"/>
</dbReference>
<dbReference type="NCBIfam" id="TIGR00485">
    <property type="entry name" value="EF-Tu"/>
    <property type="match status" value="1"/>
</dbReference>
<dbReference type="InterPro" id="IPR031157">
    <property type="entry name" value="G_TR_CS"/>
</dbReference>
<evidence type="ECO:0000256" key="2">
    <source>
        <dbReference type="ARBA" id="ARBA00022723"/>
    </source>
</evidence>
<dbReference type="Gene3D" id="2.40.30.10">
    <property type="entry name" value="Translation factors"/>
    <property type="match status" value="2"/>
</dbReference>
<dbReference type="CDD" id="cd01884">
    <property type="entry name" value="EF_Tu"/>
    <property type="match status" value="1"/>
</dbReference>
<dbReference type="Pfam" id="PF00009">
    <property type="entry name" value="GTP_EFTU"/>
    <property type="match status" value="1"/>
</dbReference>
<dbReference type="PROSITE" id="PS51722">
    <property type="entry name" value="G_TR_2"/>
    <property type="match status" value="1"/>
</dbReference>
<dbReference type="SUPFAM" id="SSF50447">
    <property type="entry name" value="Translation proteins"/>
    <property type="match status" value="1"/>
</dbReference>
<dbReference type="RefSeq" id="WP_076958664.1">
    <property type="nucleotide sequence ID" value="NZ_MLCO01000184.1"/>
</dbReference>
<dbReference type="GO" id="GO:0000287">
    <property type="term" value="F:magnesium ion binding"/>
    <property type="evidence" value="ECO:0007669"/>
    <property type="project" value="UniProtKB-UniRule"/>
</dbReference>
<dbReference type="PANTHER" id="PTHR43721:SF22">
    <property type="entry name" value="ELONGATION FACTOR TU, MITOCHONDRIAL"/>
    <property type="match status" value="1"/>
</dbReference>
<dbReference type="GO" id="GO:0003924">
    <property type="term" value="F:GTPase activity"/>
    <property type="evidence" value="ECO:0007669"/>
    <property type="project" value="UniProtKB-UniRule"/>
</dbReference>
<dbReference type="GO" id="GO:0003746">
    <property type="term" value="F:translation elongation factor activity"/>
    <property type="evidence" value="ECO:0007669"/>
    <property type="project" value="UniProtKB-UniRule"/>
</dbReference>
<dbReference type="FunFam" id="2.40.30.10:FF:000001">
    <property type="entry name" value="Elongation factor Tu"/>
    <property type="match status" value="1"/>
</dbReference>
<comment type="subcellular location">
    <subcellularLocation>
        <location evidence="13">Cytoplasm</location>
    </subcellularLocation>
</comment>
<keyword evidence="4 13" id="KW-0251">Elongation factor</keyword>
<dbReference type="FunFam" id="3.40.50.300:FF:000003">
    <property type="entry name" value="Elongation factor Tu"/>
    <property type="match status" value="1"/>
</dbReference>